<gene>
    <name evidence="1" type="ordered locus">Desru_1924</name>
</gene>
<dbReference type="EMBL" id="CP002780">
    <property type="protein sequence ID" value="AEG60183.1"/>
    <property type="molecule type" value="Genomic_DNA"/>
</dbReference>
<reference evidence="2" key="1">
    <citation type="submission" date="2011-05" db="EMBL/GenBank/DDBJ databases">
        <title>Complete sequence of Desulfotomaculum ruminis DSM 2154.</title>
        <authorList>
            <person name="Lucas S."/>
            <person name="Copeland A."/>
            <person name="Lapidus A."/>
            <person name="Cheng J.-F."/>
            <person name="Goodwin L."/>
            <person name="Pitluck S."/>
            <person name="Lu M."/>
            <person name="Detter J.C."/>
            <person name="Han C."/>
            <person name="Tapia R."/>
            <person name="Land M."/>
            <person name="Hauser L."/>
            <person name="Kyrpides N."/>
            <person name="Ivanova N."/>
            <person name="Mikhailova N."/>
            <person name="Pagani I."/>
            <person name="Stams A.J.M."/>
            <person name="Plugge C.M."/>
            <person name="Muyzer G."/>
            <person name="Kuever J."/>
            <person name="Parshina S.N."/>
            <person name="Ivanova A.E."/>
            <person name="Nazina T.N."/>
            <person name="Brambilla E."/>
            <person name="Spring S."/>
            <person name="Klenk H.-P."/>
            <person name="Woyke T."/>
        </authorList>
    </citation>
    <scope>NUCLEOTIDE SEQUENCE [LARGE SCALE GENOMIC DNA]</scope>
    <source>
        <strain evidence="2">ATCC 23193 / DSM 2154 / NCIB 8452 / DL</strain>
    </source>
</reference>
<sequence>MRGDQVTDKNLCMAMLNHLKWDAVCLTNKILECSDQSLRQDYINVLDRTFAEQKSLYDLANQHGWHQPMMANQNLVSQVQSDVQKLSSEQQQSMSTIHQQAQYQGIQNQQAGYQNQQSYSPVFYNQQQQSGGSFQQNY</sequence>
<proteinExistence type="predicted"/>
<dbReference type="InterPro" id="IPR012851">
    <property type="entry name" value="Spore_coat_CotF-like"/>
</dbReference>
<dbReference type="Proteomes" id="UP000009234">
    <property type="component" value="Chromosome"/>
</dbReference>
<dbReference type="HOGENOM" id="CLU_1746682_0_0_9"/>
<dbReference type="AlphaFoldDB" id="F6DUP5"/>
<dbReference type="KEGG" id="dru:Desru_1924"/>
<evidence type="ECO:0000313" key="1">
    <source>
        <dbReference type="EMBL" id="AEG60183.1"/>
    </source>
</evidence>
<dbReference type="RefSeq" id="WP_013841946.1">
    <property type="nucleotide sequence ID" value="NC_015589.1"/>
</dbReference>
<name>F6DUP5_DESRL</name>
<keyword evidence="2" id="KW-1185">Reference proteome</keyword>
<dbReference type="STRING" id="696281.Desru_1924"/>
<reference evidence="1 2" key="2">
    <citation type="journal article" date="2012" name="Stand. Genomic Sci.">
        <title>Complete genome sequence of the sulfate-reducing firmicute Desulfotomaculum ruminis type strain (DL(T)).</title>
        <authorList>
            <person name="Spring S."/>
            <person name="Visser M."/>
            <person name="Lu M."/>
            <person name="Copeland A."/>
            <person name="Lapidus A."/>
            <person name="Lucas S."/>
            <person name="Cheng J.F."/>
            <person name="Han C."/>
            <person name="Tapia R."/>
            <person name="Goodwin L.A."/>
            <person name="Pitluck S."/>
            <person name="Ivanova N."/>
            <person name="Land M."/>
            <person name="Hauser L."/>
            <person name="Larimer F."/>
            <person name="Rohde M."/>
            <person name="Goker M."/>
            <person name="Detter J.C."/>
            <person name="Kyrpides N.C."/>
            <person name="Woyke T."/>
            <person name="Schaap P.J."/>
            <person name="Plugge C.M."/>
            <person name="Muyzer G."/>
            <person name="Kuever J."/>
            <person name="Pereira I.A."/>
            <person name="Parshina S.N."/>
            <person name="Bernier-Latmani R."/>
            <person name="Stams A.J."/>
            <person name="Klenk H.P."/>
        </authorList>
    </citation>
    <scope>NUCLEOTIDE SEQUENCE [LARGE SCALE GENOMIC DNA]</scope>
    <source>
        <strain evidence="2">ATCC 23193 / DSM 2154 / NCIB 8452 / DL</strain>
    </source>
</reference>
<accession>F6DUP5</accession>
<dbReference type="Pfam" id="PF07875">
    <property type="entry name" value="Coat_F"/>
    <property type="match status" value="1"/>
</dbReference>
<dbReference type="OrthoDB" id="1685263at2"/>
<dbReference type="eggNOG" id="COG5577">
    <property type="taxonomic scope" value="Bacteria"/>
</dbReference>
<protein>
    <submittedName>
        <fullName evidence="1">Coat F domain protein</fullName>
    </submittedName>
</protein>
<organism evidence="1 2">
    <name type="scientific">Desulforamulus ruminis (strain ATCC 23193 / DSM 2154 / NCIMB 8452 / DL)</name>
    <name type="common">Desulfotomaculum ruminis</name>
    <dbReference type="NCBI Taxonomy" id="696281"/>
    <lineage>
        <taxon>Bacteria</taxon>
        <taxon>Bacillati</taxon>
        <taxon>Bacillota</taxon>
        <taxon>Clostridia</taxon>
        <taxon>Eubacteriales</taxon>
        <taxon>Peptococcaceae</taxon>
        <taxon>Desulforamulus</taxon>
    </lineage>
</organism>
<evidence type="ECO:0000313" key="2">
    <source>
        <dbReference type="Proteomes" id="UP000009234"/>
    </source>
</evidence>